<evidence type="ECO:0000313" key="3">
    <source>
        <dbReference type="Proteomes" id="UP000076532"/>
    </source>
</evidence>
<gene>
    <name evidence="2" type="ORF">FIBSPDRAFT_900332</name>
</gene>
<dbReference type="EMBL" id="KV417695">
    <property type="protein sequence ID" value="KZP09655.1"/>
    <property type="molecule type" value="Genomic_DNA"/>
</dbReference>
<feature type="compositionally biased region" description="Basic and acidic residues" evidence="1">
    <location>
        <begin position="16"/>
        <end position="25"/>
    </location>
</feature>
<dbReference type="Proteomes" id="UP000076532">
    <property type="component" value="Unassembled WGS sequence"/>
</dbReference>
<accession>A0A165YKH6</accession>
<dbReference type="OrthoDB" id="5535068at2759"/>
<dbReference type="AlphaFoldDB" id="A0A165YKH6"/>
<protein>
    <submittedName>
        <fullName evidence="2">Uncharacterized protein</fullName>
    </submittedName>
</protein>
<feature type="region of interest" description="Disordered" evidence="1">
    <location>
        <begin position="1"/>
        <end position="81"/>
    </location>
</feature>
<sequence length="209" mass="23369">MNTTDTDADWPMTSDNNKDSSDSKYEAMAAASEQRKPLEKSNVPATRSPMYYQSAPEDEQAQVPAPTQSIPDTPKAARTKEKVPNQIPVETQKPEFDRRHNNMIIDGEIPIRHVKNKRVADTEPVQNEETQPKDAFEKHIIIPRQSEVSANTRPMNILNQVLNTRIDLAFGEVLGMSKELSGLMCDKIKLKSIKAPPQANIAASFQTKS</sequence>
<name>A0A165YKH6_9AGAM</name>
<proteinExistence type="predicted"/>
<keyword evidence="3" id="KW-1185">Reference proteome</keyword>
<evidence type="ECO:0000313" key="2">
    <source>
        <dbReference type="EMBL" id="KZP09655.1"/>
    </source>
</evidence>
<evidence type="ECO:0000256" key="1">
    <source>
        <dbReference type="SAM" id="MobiDB-lite"/>
    </source>
</evidence>
<organism evidence="2 3">
    <name type="scientific">Athelia psychrophila</name>
    <dbReference type="NCBI Taxonomy" id="1759441"/>
    <lineage>
        <taxon>Eukaryota</taxon>
        <taxon>Fungi</taxon>
        <taxon>Dikarya</taxon>
        <taxon>Basidiomycota</taxon>
        <taxon>Agaricomycotina</taxon>
        <taxon>Agaricomycetes</taxon>
        <taxon>Agaricomycetidae</taxon>
        <taxon>Atheliales</taxon>
        <taxon>Atheliaceae</taxon>
        <taxon>Athelia</taxon>
    </lineage>
</organism>
<reference evidence="2 3" key="1">
    <citation type="journal article" date="2016" name="Mol. Biol. Evol.">
        <title>Comparative Genomics of Early-Diverging Mushroom-Forming Fungi Provides Insights into the Origins of Lignocellulose Decay Capabilities.</title>
        <authorList>
            <person name="Nagy L.G."/>
            <person name="Riley R."/>
            <person name="Tritt A."/>
            <person name="Adam C."/>
            <person name="Daum C."/>
            <person name="Floudas D."/>
            <person name="Sun H."/>
            <person name="Yadav J.S."/>
            <person name="Pangilinan J."/>
            <person name="Larsson K.H."/>
            <person name="Matsuura K."/>
            <person name="Barry K."/>
            <person name="Labutti K."/>
            <person name="Kuo R."/>
            <person name="Ohm R.A."/>
            <person name="Bhattacharya S.S."/>
            <person name="Shirouzu T."/>
            <person name="Yoshinaga Y."/>
            <person name="Martin F.M."/>
            <person name="Grigoriev I.V."/>
            <person name="Hibbett D.S."/>
        </authorList>
    </citation>
    <scope>NUCLEOTIDE SEQUENCE [LARGE SCALE GENOMIC DNA]</scope>
    <source>
        <strain evidence="2 3">CBS 109695</strain>
    </source>
</reference>